<dbReference type="AlphaFoldDB" id="A0A0V1J3J6"/>
<keyword evidence="5" id="KW-1185">Reference proteome</keyword>
<dbReference type="EMBL" id="JYDV01000009">
    <property type="protein sequence ID" value="KRZ43534.1"/>
    <property type="molecule type" value="Genomic_DNA"/>
</dbReference>
<dbReference type="Proteomes" id="UP000054805">
    <property type="component" value="Unassembled WGS sequence"/>
</dbReference>
<sequence length="60" mass="7208">MVMKKSHSHIAIEMGCILIFFVYDCDVYFCGFKLVYVCFHRYLVAQQLHISAKWQREKMT</sequence>
<organism evidence="2 5">
    <name type="scientific">Trichinella pseudospiralis</name>
    <name type="common">Parasitic roundworm</name>
    <dbReference type="NCBI Taxonomy" id="6337"/>
    <lineage>
        <taxon>Eukaryota</taxon>
        <taxon>Metazoa</taxon>
        <taxon>Ecdysozoa</taxon>
        <taxon>Nematoda</taxon>
        <taxon>Enoplea</taxon>
        <taxon>Dorylaimia</taxon>
        <taxon>Trichinellida</taxon>
        <taxon>Trichinellidae</taxon>
        <taxon>Trichinella</taxon>
    </lineage>
</organism>
<evidence type="ECO:0000313" key="5">
    <source>
        <dbReference type="Proteomes" id="UP000054805"/>
    </source>
</evidence>
<evidence type="ECO:0000313" key="1">
    <source>
        <dbReference type="EMBL" id="KRY75610.1"/>
    </source>
</evidence>
<proteinExistence type="predicted"/>
<protein>
    <submittedName>
        <fullName evidence="2">Uncharacterized protein</fullName>
    </submittedName>
</protein>
<evidence type="ECO:0000313" key="2">
    <source>
        <dbReference type="EMBL" id="KRZ29501.1"/>
    </source>
</evidence>
<name>A0A0V1J3J6_TRIPS</name>
<comment type="caution">
    <text evidence="2">The sequence shown here is derived from an EMBL/GenBank/DDBJ whole genome shotgun (WGS) entry which is preliminary data.</text>
</comment>
<evidence type="ECO:0000313" key="3">
    <source>
        <dbReference type="EMBL" id="KRZ43534.1"/>
    </source>
</evidence>
<dbReference type="Proteomes" id="UP000054632">
    <property type="component" value="Unassembled WGS sequence"/>
</dbReference>
<dbReference type="EMBL" id="JYDR01000016">
    <property type="protein sequence ID" value="KRY75610.1"/>
    <property type="molecule type" value="Genomic_DNA"/>
</dbReference>
<accession>A0A0V1J3J6</accession>
<evidence type="ECO:0000313" key="4">
    <source>
        <dbReference type="Proteomes" id="UP000054632"/>
    </source>
</evidence>
<reference evidence="4 5" key="1">
    <citation type="submission" date="2015-01" db="EMBL/GenBank/DDBJ databases">
        <title>Evolution of Trichinella species and genotypes.</title>
        <authorList>
            <person name="Korhonen P.K."/>
            <person name="Edoardo P."/>
            <person name="Giuseppe L.R."/>
            <person name="Gasser R.B."/>
        </authorList>
    </citation>
    <scope>NUCLEOTIDE SEQUENCE [LARGE SCALE GENOMIC DNA]</scope>
    <source>
        <strain evidence="1">ISS13</strain>
        <strain evidence="3">ISS176</strain>
        <strain evidence="2">ISS588</strain>
    </source>
</reference>
<dbReference type="EMBL" id="JYDS01000045">
    <property type="protein sequence ID" value="KRZ29501.1"/>
    <property type="molecule type" value="Genomic_DNA"/>
</dbReference>
<dbReference type="Proteomes" id="UP000054826">
    <property type="component" value="Unassembled WGS sequence"/>
</dbReference>
<gene>
    <name evidence="1" type="ORF">T4A_3902</name>
    <name evidence="2" type="ORF">T4B_1355</name>
    <name evidence="3" type="ORF">T4C_10137</name>
</gene>